<feature type="compositionally biased region" description="Polar residues" evidence="1">
    <location>
        <begin position="87"/>
        <end position="107"/>
    </location>
</feature>
<dbReference type="GO" id="GO:0005634">
    <property type="term" value="C:nucleus"/>
    <property type="evidence" value="ECO:0007669"/>
    <property type="project" value="InterPro"/>
</dbReference>
<dbReference type="Proteomes" id="UP000075243">
    <property type="component" value="Chromosome 1"/>
</dbReference>
<accession>A0A151UCC4</accession>
<dbReference type="Pfam" id="PF01486">
    <property type="entry name" value="K-box"/>
    <property type="match status" value="1"/>
</dbReference>
<name>A0A151UCC4_CAJCA</name>
<feature type="region of interest" description="Disordered" evidence="1">
    <location>
        <begin position="73"/>
        <end position="107"/>
    </location>
</feature>
<reference evidence="3 4" key="1">
    <citation type="journal article" date="2012" name="Nat. Biotechnol.">
        <title>Draft genome sequence of pigeonpea (Cajanus cajan), an orphan legume crop of resource-poor farmers.</title>
        <authorList>
            <person name="Varshney R.K."/>
            <person name="Chen W."/>
            <person name="Li Y."/>
            <person name="Bharti A.K."/>
            <person name="Saxena R.K."/>
            <person name="Schlueter J.A."/>
            <person name="Donoghue M.T."/>
            <person name="Azam S."/>
            <person name="Fan G."/>
            <person name="Whaley A.M."/>
            <person name="Farmer A.D."/>
            <person name="Sheridan J."/>
            <person name="Iwata A."/>
            <person name="Tuteja R."/>
            <person name="Penmetsa R.V."/>
            <person name="Wu W."/>
            <person name="Upadhyaya H.D."/>
            <person name="Yang S.P."/>
            <person name="Shah T."/>
            <person name="Saxena K.B."/>
            <person name="Michael T."/>
            <person name="McCombie W.R."/>
            <person name="Yang B."/>
            <person name="Zhang G."/>
            <person name="Yang H."/>
            <person name="Wang J."/>
            <person name="Spillane C."/>
            <person name="Cook D.R."/>
            <person name="May G.D."/>
            <person name="Xu X."/>
            <person name="Jackson S.A."/>
        </authorList>
    </citation>
    <scope>NUCLEOTIDE SEQUENCE [LARGE SCALE GENOMIC DNA]</scope>
    <source>
        <strain evidence="4">cv. Asha</strain>
    </source>
</reference>
<protein>
    <submittedName>
        <fullName evidence="3">MADS-box protein SOC1</fullName>
    </submittedName>
</protein>
<dbReference type="AlphaFoldDB" id="A0A151UCC4"/>
<gene>
    <name evidence="3" type="ORF">KK1_021197</name>
</gene>
<dbReference type="PROSITE" id="PS51297">
    <property type="entry name" value="K_BOX"/>
    <property type="match status" value="1"/>
</dbReference>
<evidence type="ECO:0000313" key="3">
    <source>
        <dbReference type="EMBL" id="KYP76934.1"/>
    </source>
</evidence>
<dbReference type="EMBL" id="CM003603">
    <property type="protein sequence ID" value="KYP76934.1"/>
    <property type="molecule type" value="Genomic_DNA"/>
</dbReference>
<feature type="domain" description="K-box" evidence="2">
    <location>
        <begin position="1"/>
        <end position="89"/>
    </location>
</feature>
<feature type="compositionally biased region" description="Basic and acidic residues" evidence="1">
    <location>
        <begin position="73"/>
        <end position="85"/>
    </location>
</feature>
<dbReference type="SMR" id="A0A151UCC4"/>
<dbReference type="Gramene" id="C.cajan_20582.t">
    <property type="protein sequence ID" value="C.cajan_20582.t"/>
    <property type="gene ID" value="C.cajan_20582"/>
</dbReference>
<dbReference type="InterPro" id="IPR002487">
    <property type="entry name" value="TF_Kbox"/>
</dbReference>
<keyword evidence="4" id="KW-1185">Reference proteome</keyword>
<evidence type="ECO:0000313" key="4">
    <source>
        <dbReference type="Proteomes" id="UP000075243"/>
    </source>
</evidence>
<dbReference type="GO" id="GO:0003700">
    <property type="term" value="F:DNA-binding transcription factor activity"/>
    <property type="evidence" value="ECO:0007669"/>
    <property type="project" value="InterPro"/>
</dbReference>
<evidence type="ECO:0000256" key="1">
    <source>
        <dbReference type="SAM" id="MobiDB-lite"/>
    </source>
</evidence>
<proteinExistence type="predicted"/>
<sequence>MNQRISPYLTLDYQQVRQGDVKFLGEGLGSCSIEELHRIEQQLQRSISNVRARKTQVFMEQIEELKEKEKALLEEKARLSEKHGTDPQPTTKDQTENQPQNYAESSLSSDVETELFIGLPHSRTRGVISCWKRNGPFRKQNGPFCLKTQSDISESETSLERTVPKAKRVVSLSEMSL</sequence>
<evidence type="ECO:0000259" key="2">
    <source>
        <dbReference type="PROSITE" id="PS51297"/>
    </source>
</evidence>
<organism evidence="3 4">
    <name type="scientific">Cajanus cajan</name>
    <name type="common">Pigeon pea</name>
    <name type="synonym">Cajanus indicus</name>
    <dbReference type="NCBI Taxonomy" id="3821"/>
    <lineage>
        <taxon>Eukaryota</taxon>
        <taxon>Viridiplantae</taxon>
        <taxon>Streptophyta</taxon>
        <taxon>Embryophyta</taxon>
        <taxon>Tracheophyta</taxon>
        <taxon>Spermatophyta</taxon>
        <taxon>Magnoliopsida</taxon>
        <taxon>eudicotyledons</taxon>
        <taxon>Gunneridae</taxon>
        <taxon>Pentapetalae</taxon>
        <taxon>rosids</taxon>
        <taxon>fabids</taxon>
        <taxon>Fabales</taxon>
        <taxon>Fabaceae</taxon>
        <taxon>Papilionoideae</taxon>
        <taxon>50 kb inversion clade</taxon>
        <taxon>NPAAA clade</taxon>
        <taxon>indigoferoid/millettioid clade</taxon>
        <taxon>Phaseoleae</taxon>
        <taxon>Cajanus</taxon>
    </lineage>
</organism>
<dbReference type="STRING" id="3821.A0A151UCC4"/>